<keyword evidence="7" id="KW-1185">Reference proteome</keyword>
<evidence type="ECO:0000313" key="7">
    <source>
        <dbReference type="Proteomes" id="UP000298133"/>
    </source>
</evidence>
<keyword evidence="4" id="KW-0804">Transcription</keyword>
<dbReference type="SUPFAM" id="SSF46785">
    <property type="entry name" value="Winged helix' DNA-binding domain"/>
    <property type="match status" value="1"/>
</dbReference>
<feature type="domain" description="HTH lysR-type" evidence="5">
    <location>
        <begin position="17"/>
        <end position="74"/>
    </location>
</feature>
<dbReference type="Pfam" id="PF03466">
    <property type="entry name" value="LysR_substrate"/>
    <property type="match status" value="1"/>
</dbReference>
<dbReference type="InterPro" id="IPR005119">
    <property type="entry name" value="LysR_subst-bd"/>
</dbReference>
<evidence type="ECO:0000259" key="5">
    <source>
        <dbReference type="PROSITE" id="PS50931"/>
    </source>
</evidence>
<proteinExistence type="inferred from homology"/>
<keyword evidence="3" id="KW-0238">DNA-binding</keyword>
<dbReference type="SUPFAM" id="SSF53850">
    <property type="entry name" value="Periplasmic binding protein-like II"/>
    <property type="match status" value="1"/>
</dbReference>
<evidence type="ECO:0000256" key="4">
    <source>
        <dbReference type="ARBA" id="ARBA00023163"/>
    </source>
</evidence>
<dbReference type="OrthoDB" id="8587655at2"/>
<dbReference type="InterPro" id="IPR000847">
    <property type="entry name" value="LysR_HTH_N"/>
</dbReference>
<dbReference type="GO" id="GO:0003700">
    <property type="term" value="F:DNA-binding transcription factor activity"/>
    <property type="evidence" value="ECO:0007669"/>
    <property type="project" value="InterPro"/>
</dbReference>
<evidence type="ECO:0000256" key="3">
    <source>
        <dbReference type="ARBA" id="ARBA00023125"/>
    </source>
</evidence>
<dbReference type="Gene3D" id="3.40.190.10">
    <property type="entry name" value="Periplasmic binding protein-like II"/>
    <property type="match status" value="2"/>
</dbReference>
<comment type="similarity">
    <text evidence="1">Belongs to the LysR transcriptional regulatory family.</text>
</comment>
<dbReference type="Proteomes" id="UP000298133">
    <property type="component" value="Unassembled WGS sequence"/>
</dbReference>
<dbReference type="PANTHER" id="PTHR30126">
    <property type="entry name" value="HTH-TYPE TRANSCRIPTIONAL REGULATOR"/>
    <property type="match status" value="1"/>
</dbReference>
<dbReference type="GO" id="GO:0000976">
    <property type="term" value="F:transcription cis-regulatory region binding"/>
    <property type="evidence" value="ECO:0007669"/>
    <property type="project" value="TreeGrafter"/>
</dbReference>
<evidence type="ECO:0000256" key="2">
    <source>
        <dbReference type="ARBA" id="ARBA00023015"/>
    </source>
</evidence>
<reference evidence="6 7" key="1">
    <citation type="submission" date="2019-03" db="EMBL/GenBank/DDBJ databases">
        <title>Draft genome of Gammaproteobacteria bacterium LSUCC0057, a member of the SAR92 clade.</title>
        <authorList>
            <person name="Lanclos V.C."/>
            <person name="Doiron C."/>
            <person name="Henson M.W."/>
            <person name="Thrash J.C."/>
        </authorList>
    </citation>
    <scope>NUCLEOTIDE SEQUENCE [LARGE SCALE GENOMIC DNA]</scope>
    <source>
        <strain evidence="6 7">LSUCC0057</strain>
    </source>
</reference>
<evidence type="ECO:0000313" key="6">
    <source>
        <dbReference type="EMBL" id="TFH68691.1"/>
    </source>
</evidence>
<dbReference type="AlphaFoldDB" id="A0A4Y8UKD1"/>
<gene>
    <name evidence="6" type="ORF">E3W66_01670</name>
</gene>
<accession>A0A4Y8UKD1</accession>
<dbReference type="PROSITE" id="PS50931">
    <property type="entry name" value="HTH_LYSR"/>
    <property type="match status" value="1"/>
</dbReference>
<comment type="caution">
    <text evidence="6">The sequence shown here is derived from an EMBL/GenBank/DDBJ whole genome shotgun (WGS) entry which is preliminary data.</text>
</comment>
<evidence type="ECO:0000256" key="1">
    <source>
        <dbReference type="ARBA" id="ARBA00009437"/>
    </source>
</evidence>
<keyword evidence="2" id="KW-0805">Transcription regulation</keyword>
<name>A0A4Y8UKD1_9GAMM</name>
<protein>
    <submittedName>
        <fullName evidence="6">LysR family transcriptional regulator</fullName>
    </submittedName>
</protein>
<dbReference type="InterPro" id="IPR036388">
    <property type="entry name" value="WH-like_DNA-bd_sf"/>
</dbReference>
<sequence length="309" mass="33854">MLRPANHRHSLGQIGDTDLRLLRVYRAVVESGGISAAEPELGIGRSTISRHLKDLELRLGVTLCNRGRAGFSLTAEGAQIYQSTLTLLGALDSFRAEVADSQQQPTGRLNLAIFEKSLGNPHAAIERAIDQFSHQAPRVELHIYGGTVADIESGVIDGKYQLGIVPTHRLASGLDYAALFDEQMWLYCGANHPLFGHHSEATAAQIHGHRYAGLGYHSPNFEHSHRLGLKRSATAYDQEGIATLILSGRYLGFLPEHFAQPLQRAGKIAPLGQSQFSYRCQFAAAVRSGKQPPRLVTAMLQQLINSHQR</sequence>
<dbReference type="InterPro" id="IPR036390">
    <property type="entry name" value="WH_DNA-bd_sf"/>
</dbReference>
<dbReference type="Gene3D" id="1.10.10.10">
    <property type="entry name" value="Winged helix-like DNA-binding domain superfamily/Winged helix DNA-binding domain"/>
    <property type="match status" value="1"/>
</dbReference>
<dbReference type="EMBL" id="SPIA01000001">
    <property type="protein sequence ID" value="TFH68691.1"/>
    <property type="molecule type" value="Genomic_DNA"/>
</dbReference>
<organism evidence="6 7">
    <name type="scientific">Gammaproteobacteria bacterium LSUCC0057</name>
    <dbReference type="NCBI Taxonomy" id="2559237"/>
    <lineage>
        <taxon>Bacteria</taxon>
        <taxon>Pseudomonadati</taxon>
        <taxon>Pseudomonadota</taxon>
        <taxon>Gammaproteobacteria</taxon>
        <taxon>Cellvibrionales</taxon>
        <taxon>Porticoccaceae</taxon>
        <taxon>SAR92 clade</taxon>
    </lineage>
</organism>
<dbReference type="CDD" id="cd05466">
    <property type="entry name" value="PBP2_LTTR_substrate"/>
    <property type="match status" value="1"/>
</dbReference>
<dbReference type="PANTHER" id="PTHR30126:SF98">
    <property type="entry name" value="HTH-TYPE TRANSCRIPTIONAL ACTIVATOR BAUR"/>
    <property type="match status" value="1"/>
</dbReference>
<dbReference type="Pfam" id="PF00126">
    <property type="entry name" value="HTH_1"/>
    <property type="match status" value="1"/>
</dbReference>